<evidence type="ECO:0000256" key="7">
    <source>
        <dbReference type="ARBA" id="ARBA00022840"/>
    </source>
</evidence>
<dbReference type="GO" id="GO:0005524">
    <property type="term" value="F:ATP binding"/>
    <property type="evidence" value="ECO:0007669"/>
    <property type="project" value="UniProtKB-KW"/>
</dbReference>
<keyword evidence="6 12" id="KW-0418">Kinase</keyword>
<dbReference type="EMBL" id="JAEFBJ010000013">
    <property type="protein sequence ID" value="KAG7536025.1"/>
    <property type="molecule type" value="Genomic_DNA"/>
</dbReference>
<accession>A0A8T1XNV4</accession>
<dbReference type="EC" id="2.7.11.1" evidence="2"/>
<evidence type="ECO:0000256" key="2">
    <source>
        <dbReference type="ARBA" id="ARBA00012513"/>
    </source>
</evidence>
<dbReference type="FunFam" id="1.10.510.10:FF:000028">
    <property type="entry name" value="serine/threonine-protein kinase D6PK-like"/>
    <property type="match status" value="1"/>
</dbReference>
<dbReference type="InterPro" id="IPR000719">
    <property type="entry name" value="Prot_kinase_dom"/>
</dbReference>
<comment type="similarity">
    <text evidence="1">Belongs to the protein kinase superfamily. AGC Ser/Thr protein kinase family.</text>
</comment>
<dbReference type="Pfam" id="PF00069">
    <property type="entry name" value="Pkinase"/>
    <property type="match status" value="2"/>
</dbReference>
<evidence type="ECO:0000256" key="1">
    <source>
        <dbReference type="ARBA" id="ARBA00009903"/>
    </source>
</evidence>
<dbReference type="AlphaFoldDB" id="A0A8T1XNV4"/>
<keyword evidence="5" id="KW-0547">Nucleotide-binding</keyword>
<feature type="domain" description="Protein kinase" evidence="11">
    <location>
        <begin position="191"/>
        <end position="527"/>
    </location>
</feature>
<dbReference type="OrthoDB" id="432483at2759"/>
<organism evidence="12 13">
    <name type="scientific">Arabidopsis suecica</name>
    <name type="common">Swedish thale-cress</name>
    <name type="synonym">Cardaminopsis suecica</name>
    <dbReference type="NCBI Taxonomy" id="45249"/>
    <lineage>
        <taxon>Eukaryota</taxon>
        <taxon>Viridiplantae</taxon>
        <taxon>Streptophyta</taxon>
        <taxon>Embryophyta</taxon>
        <taxon>Tracheophyta</taxon>
        <taxon>Spermatophyta</taxon>
        <taxon>Magnoliopsida</taxon>
        <taxon>eudicotyledons</taxon>
        <taxon>Gunneridae</taxon>
        <taxon>Pentapetalae</taxon>
        <taxon>rosids</taxon>
        <taxon>malvids</taxon>
        <taxon>Brassicales</taxon>
        <taxon>Brassicaceae</taxon>
        <taxon>Camelineae</taxon>
        <taxon>Arabidopsis</taxon>
    </lineage>
</organism>
<dbReference type="PROSITE" id="PS50011">
    <property type="entry name" value="PROTEIN_KINASE_DOM"/>
    <property type="match status" value="1"/>
</dbReference>
<keyword evidence="4" id="KW-0808">Transferase</keyword>
<dbReference type="SMART" id="SM00220">
    <property type="entry name" value="S_TKc"/>
    <property type="match status" value="1"/>
</dbReference>
<gene>
    <name evidence="12" type="ORF">ISN44_As13g000040</name>
</gene>
<evidence type="ECO:0000256" key="8">
    <source>
        <dbReference type="ARBA" id="ARBA00047899"/>
    </source>
</evidence>
<comment type="catalytic activity">
    <reaction evidence="9">
        <text>L-seryl-[protein] + ATP = O-phospho-L-seryl-[protein] + ADP + H(+)</text>
        <dbReference type="Rhea" id="RHEA:17989"/>
        <dbReference type="Rhea" id="RHEA-COMP:9863"/>
        <dbReference type="Rhea" id="RHEA-COMP:11604"/>
        <dbReference type="ChEBI" id="CHEBI:15378"/>
        <dbReference type="ChEBI" id="CHEBI:29999"/>
        <dbReference type="ChEBI" id="CHEBI:30616"/>
        <dbReference type="ChEBI" id="CHEBI:83421"/>
        <dbReference type="ChEBI" id="CHEBI:456216"/>
        <dbReference type="EC" id="2.7.11.1"/>
    </reaction>
</comment>
<comment type="caution">
    <text evidence="12">The sequence shown here is derived from an EMBL/GenBank/DDBJ whole genome shotgun (WGS) entry which is preliminary data.</text>
</comment>
<keyword evidence="7" id="KW-0067">ATP-binding</keyword>
<dbReference type="InterPro" id="IPR008271">
    <property type="entry name" value="Ser/Thr_kinase_AS"/>
</dbReference>
<dbReference type="PROSITE" id="PS00108">
    <property type="entry name" value="PROTEIN_KINASE_ST"/>
    <property type="match status" value="1"/>
</dbReference>
<evidence type="ECO:0000313" key="12">
    <source>
        <dbReference type="EMBL" id="KAG7536025.1"/>
    </source>
</evidence>
<evidence type="ECO:0000259" key="11">
    <source>
        <dbReference type="PROSITE" id="PS50011"/>
    </source>
</evidence>
<comment type="catalytic activity">
    <reaction evidence="8">
        <text>L-threonyl-[protein] + ATP = O-phospho-L-threonyl-[protein] + ADP + H(+)</text>
        <dbReference type="Rhea" id="RHEA:46608"/>
        <dbReference type="Rhea" id="RHEA-COMP:11060"/>
        <dbReference type="Rhea" id="RHEA-COMP:11605"/>
        <dbReference type="ChEBI" id="CHEBI:15378"/>
        <dbReference type="ChEBI" id="CHEBI:30013"/>
        <dbReference type="ChEBI" id="CHEBI:30616"/>
        <dbReference type="ChEBI" id="CHEBI:61977"/>
        <dbReference type="ChEBI" id="CHEBI:456216"/>
        <dbReference type="EC" id="2.7.11.1"/>
    </reaction>
</comment>
<keyword evidence="3" id="KW-0723">Serine/threonine-protein kinase</keyword>
<dbReference type="PANTHER" id="PTHR45637">
    <property type="entry name" value="FLIPPASE KINASE 1-RELATED"/>
    <property type="match status" value="1"/>
</dbReference>
<sequence length="586" mass="64666">MASTRKPSAHKAEIEAQKRSSSNSNTKSAKAEIFEPTQLQRSVTNPAAVGIPENKRLPESFKKRSSDPAVCKPDFSSLSTVLEHVDSLTIDEKKISGFGSVKTSSASAKMSDGNSSLGKTSGSAKLSGRLDFMESGKSSICRGSTSSDVSDESSCSSFSSTVNKPHKANDLRWEAIQAVRARDGVLGLSHFRLLKRLGCGDIGSVYLSELSGTKCYFAMKVMDKTSLASRKKLLRAQTEREILQSLDHPFLPTLYTHFETEKFSCLVMEFCPGGDLHTLRQRQPGKHFSEQAVKFYIAESLLALEYLHMLGIVYRDLKPENVLVREDGHIMLSDFDLSLRCLVSPTLVKSAAIESDPLRKNVYYVQPACIEPSCIQPSCTVPTTCFSPRLFSSKSKKDRKPKNDTANQVRPLPELVAEPTDARSMSFVGTHEYLAPEIIKGEGHGSAVDWWTFGIFLYELLFGRTPFKGSGNRQTLFNVVGQPLRFPETPVVSFAARDLIRGLLMKEPQQRLGFKRGATEVKQHPFFEGVNWALIRCATPPEIPKPVELEKGPVSVAEAPSSQKTAAGLVLNAQKGSDNYLEFDFF</sequence>
<feature type="compositionally biased region" description="Basic and acidic residues" evidence="10">
    <location>
        <begin position="53"/>
        <end position="66"/>
    </location>
</feature>
<name>A0A8T1XNV4_ARASU</name>
<evidence type="ECO:0000313" key="13">
    <source>
        <dbReference type="Proteomes" id="UP000694251"/>
    </source>
</evidence>
<evidence type="ECO:0000256" key="4">
    <source>
        <dbReference type="ARBA" id="ARBA00022679"/>
    </source>
</evidence>
<evidence type="ECO:0000256" key="10">
    <source>
        <dbReference type="SAM" id="MobiDB-lite"/>
    </source>
</evidence>
<evidence type="ECO:0000256" key="9">
    <source>
        <dbReference type="ARBA" id="ARBA00048679"/>
    </source>
</evidence>
<evidence type="ECO:0000256" key="6">
    <source>
        <dbReference type="ARBA" id="ARBA00022777"/>
    </source>
</evidence>
<protein>
    <recommendedName>
        <fullName evidence="2">non-specific serine/threonine protein kinase</fullName>
        <ecNumber evidence="2">2.7.11.1</ecNumber>
    </recommendedName>
</protein>
<evidence type="ECO:0000256" key="3">
    <source>
        <dbReference type="ARBA" id="ARBA00022527"/>
    </source>
</evidence>
<feature type="region of interest" description="Disordered" evidence="10">
    <location>
        <begin position="1"/>
        <end position="69"/>
    </location>
</feature>
<dbReference type="Proteomes" id="UP000694251">
    <property type="component" value="Chromosome 13"/>
</dbReference>
<dbReference type="FunFam" id="1.10.510.10:FF:000020">
    <property type="entry name" value="serine/threonine-protein kinase D6PK-like"/>
    <property type="match status" value="1"/>
</dbReference>
<dbReference type="CDD" id="cd05574">
    <property type="entry name" value="STKc_phototropin_like"/>
    <property type="match status" value="1"/>
</dbReference>
<dbReference type="GO" id="GO:0004674">
    <property type="term" value="F:protein serine/threonine kinase activity"/>
    <property type="evidence" value="ECO:0007669"/>
    <property type="project" value="UniProtKB-KW"/>
</dbReference>
<feature type="region of interest" description="Disordered" evidence="10">
    <location>
        <begin position="103"/>
        <end position="122"/>
    </location>
</feature>
<keyword evidence="13" id="KW-1185">Reference proteome</keyword>
<dbReference type="FunFam" id="3.30.200.20:FF:000032">
    <property type="entry name" value="Serine/threonine-protein kinase D6PK-like"/>
    <property type="match status" value="1"/>
</dbReference>
<proteinExistence type="inferred from homology"/>
<evidence type="ECO:0000256" key="5">
    <source>
        <dbReference type="ARBA" id="ARBA00022741"/>
    </source>
</evidence>
<reference evidence="12 13" key="1">
    <citation type="submission" date="2020-12" db="EMBL/GenBank/DDBJ databases">
        <title>Concerted genomic and epigenomic changes stabilize Arabidopsis allopolyploids.</title>
        <authorList>
            <person name="Chen Z."/>
        </authorList>
    </citation>
    <scope>NUCLEOTIDE SEQUENCE [LARGE SCALE GENOMIC DNA]</scope>
    <source>
        <strain evidence="12">As9502</strain>
        <tissue evidence="12">Leaf</tissue>
    </source>
</reference>